<evidence type="ECO:0000256" key="1">
    <source>
        <dbReference type="SAM" id="MobiDB-lite"/>
    </source>
</evidence>
<feature type="domain" description="A-factor biosynthesis hotdog" evidence="2">
    <location>
        <begin position="26"/>
        <end position="162"/>
    </location>
</feature>
<gene>
    <name evidence="3" type="ORF">J2S57_004179</name>
</gene>
<accession>A0ABT9P6U5</accession>
<dbReference type="InterPro" id="IPR005509">
    <property type="entry name" value="AfsA_hotdog_dom"/>
</dbReference>
<protein>
    <recommendedName>
        <fullName evidence="2">A-factor biosynthesis hotdog domain-containing protein</fullName>
    </recommendedName>
</protein>
<proteinExistence type="predicted"/>
<dbReference type="Proteomes" id="UP001235712">
    <property type="component" value="Unassembled WGS sequence"/>
</dbReference>
<evidence type="ECO:0000313" key="4">
    <source>
        <dbReference type="Proteomes" id="UP001235712"/>
    </source>
</evidence>
<dbReference type="RefSeq" id="WP_307245602.1">
    <property type="nucleotide sequence ID" value="NZ_JAUSQZ010000001.1"/>
</dbReference>
<reference evidence="3 4" key="1">
    <citation type="submission" date="2023-07" db="EMBL/GenBank/DDBJ databases">
        <title>Sequencing the genomes of 1000 actinobacteria strains.</title>
        <authorList>
            <person name="Klenk H.-P."/>
        </authorList>
    </citation>
    <scope>NUCLEOTIDE SEQUENCE [LARGE SCALE GENOMIC DNA]</scope>
    <source>
        <strain evidence="3 4">DSM 44388</strain>
    </source>
</reference>
<organism evidence="3 4">
    <name type="scientific">Kineosporia succinea</name>
    <dbReference type="NCBI Taxonomy" id="84632"/>
    <lineage>
        <taxon>Bacteria</taxon>
        <taxon>Bacillati</taxon>
        <taxon>Actinomycetota</taxon>
        <taxon>Actinomycetes</taxon>
        <taxon>Kineosporiales</taxon>
        <taxon>Kineosporiaceae</taxon>
        <taxon>Kineosporia</taxon>
    </lineage>
</organism>
<dbReference type="Pfam" id="PF03756">
    <property type="entry name" value="AfsA"/>
    <property type="match status" value="2"/>
</dbReference>
<feature type="region of interest" description="Disordered" evidence="1">
    <location>
        <begin position="173"/>
        <end position="201"/>
    </location>
</feature>
<evidence type="ECO:0000313" key="3">
    <source>
        <dbReference type="EMBL" id="MDP9828430.1"/>
    </source>
</evidence>
<comment type="caution">
    <text evidence="3">The sequence shown here is derived from an EMBL/GenBank/DDBJ whole genome shotgun (WGS) entry which is preliminary data.</text>
</comment>
<name>A0ABT9P6U5_9ACTN</name>
<sequence length="329" mass="35737">MQAEASPEALTDQPLLFSRTVDRQMIHRAAVSEVFVTDVRAVTDRLCRVGVQLPCSHSYYSDHCQDVPLADVLLVLEACRQAAIGGAHVVTGIPVGESMLVNRFEITVGRPELLRLDGDPLDLTLSTRYLGEPRRSGRVRNGGVEQNVFLGDVEIGRHTMDVTFVRGSQHAALRRVQRGSEPPSTRDLDVPDPSGQASPLRVGRLHPHNVVLTDPVERDGLIGARVTPHPGNRGLFDHAYDHLPAMTLTEAARQIALAGHRECLHAAGFRAVFHRFAELDAPVTVTAPTGASRPGPAGAPRHVEVPCLFEQDGELVAEITVTLTTVEFP</sequence>
<feature type="domain" description="A-factor biosynthesis hotdog" evidence="2">
    <location>
        <begin position="202"/>
        <end position="324"/>
    </location>
</feature>
<dbReference type="EMBL" id="JAUSQZ010000001">
    <property type="protein sequence ID" value="MDP9828430.1"/>
    <property type="molecule type" value="Genomic_DNA"/>
</dbReference>
<evidence type="ECO:0000259" key="2">
    <source>
        <dbReference type="Pfam" id="PF03756"/>
    </source>
</evidence>
<keyword evidence="4" id="KW-1185">Reference proteome</keyword>